<protein>
    <recommendedName>
        <fullName evidence="3">Peptidase A2 domain-containing protein</fullName>
    </recommendedName>
</protein>
<dbReference type="AlphaFoldDB" id="A0A8X6NUH8"/>
<keyword evidence="2" id="KW-1185">Reference proteome</keyword>
<comment type="caution">
    <text evidence="1">The sequence shown here is derived from an EMBL/GenBank/DDBJ whole genome shotgun (WGS) entry which is preliminary data.</text>
</comment>
<evidence type="ECO:0008006" key="3">
    <source>
        <dbReference type="Google" id="ProtNLM"/>
    </source>
</evidence>
<dbReference type="EMBL" id="BMAW01061552">
    <property type="protein sequence ID" value="GFT31713.1"/>
    <property type="molecule type" value="Genomic_DNA"/>
</dbReference>
<gene>
    <name evidence="1" type="ORF">NPIL_682371</name>
</gene>
<evidence type="ECO:0000313" key="2">
    <source>
        <dbReference type="Proteomes" id="UP000887013"/>
    </source>
</evidence>
<proteinExistence type="predicted"/>
<name>A0A8X6NUH8_NEPPI</name>
<dbReference type="OrthoDB" id="6420822at2759"/>
<reference evidence="1" key="1">
    <citation type="submission" date="2020-08" db="EMBL/GenBank/DDBJ databases">
        <title>Multicomponent nature underlies the extraordinary mechanical properties of spider dragline silk.</title>
        <authorList>
            <person name="Kono N."/>
            <person name="Nakamura H."/>
            <person name="Mori M."/>
            <person name="Yoshida Y."/>
            <person name="Ohtoshi R."/>
            <person name="Malay A.D."/>
            <person name="Moran D.A.P."/>
            <person name="Tomita M."/>
            <person name="Numata K."/>
            <person name="Arakawa K."/>
        </authorList>
    </citation>
    <scope>NUCLEOTIDE SEQUENCE</scope>
</reference>
<organism evidence="1 2">
    <name type="scientific">Nephila pilipes</name>
    <name type="common">Giant wood spider</name>
    <name type="synonym">Nephila maculata</name>
    <dbReference type="NCBI Taxonomy" id="299642"/>
    <lineage>
        <taxon>Eukaryota</taxon>
        <taxon>Metazoa</taxon>
        <taxon>Ecdysozoa</taxon>
        <taxon>Arthropoda</taxon>
        <taxon>Chelicerata</taxon>
        <taxon>Arachnida</taxon>
        <taxon>Araneae</taxon>
        <taxon>Araneomorphae</taxon>
        <taxon>Entelegynae</taxon>
        <taxon>Araneoidea</taxon>
        <taxon>Nephilidae</taxon>
        <taxon>Nephila</taxon>
    </lineage>
</organism>
<accession>A0A8X6NUH8</accession>
<evidence type="ECO:0000313" key="1">
    <source>
        <dbReference type="EMBL" id="GFT31713.1"/>
    </source>
</evidence>
<sequence length="117" mass="13274">MIFVIITTGLAQKLKNAGSPVLLPRLRKTNHCYRRQYFGGRRLDTPTICPSPIFDRKTILKFLIDSGSGVSCLPVSKTNRKLDPEPIQLTVANNSKIYTYGSKLLDVDLGFRRSFKW</sequence>
<dbReference type="Proteomes" id="UP000887013">
    <property type="component" value="Unassembled WGS sequence"/>
</dbReference>